<proteinExistence type="predicted"/>
<dbReference type="RefSeq" id="WP_165602644.1">
    <property type="nucleotide sequence ID" value="NZ_FLYE01000012.1"/>
</dbReference>
<protein>
    <submittedName>
        <fullName evidence="1">Uncharacterized protein</fullName>
    </submittedName>
</protein>
<gene>
    <name evidence="1" type="ORF">MTBPR1_20275</name>
</gene>
<evidence type="ECO:0000313" key="2">
    <source>
        <dbReference type="Proteomes" id="UP000231658"/>
    </source>
</evidence>
<dbReference type="EMBL" id="FLYE01000012">
    <property type="protein sequence ID" value="SCA56427.1"/>
    <property type="molecule type" value="Genomic_DNA"/>
</dbReference>
<organism evidence="1 2">
    <name type="scientific">Candidatus Terasakiella magnetica</name>
    <dbReference type="NCBI Taxonomy" id="1867952"/>
    <lineage>
        <taxon>Bacteria</taxon>
        <taxon>Pseudomonadati</taxon>
        <taxon>Pseudomonadota</taxon>
        <taxon>Alphaproteobacteria</taxon>
        <taxon>Rhodospirillales</taxon>
        <taxon>Terasakiellaceae</taxon>
        <taxon>Terasakiella</taxon>
    </lineage>
</organism>
<dbReference type="Proteomes" id="UP000231658">
    <property type="component" value="Unassembled WGS sequence"/>
</dbReference>
<name>A0A1C3RGJ8_9PROT</name>
<sequence>MQTQINTHAATKQKDIPYSDFEVALIDNPRSKERKEISKGRFMIWGEVKSNDCPA</sequence>
<reference evidence="1 2" key="1">
    <citation type="submission" date="2016-07" db="EMBL/GenBank/DDBJ databases">
        <authorList>
            <person name="Lefevre C.T."/>
        </authorList>
    </citation>
    <scope>NUCLEOTIDE SEQUENCE [LARGE SCALE GENOMIC DNA]</scope>
    <source>
        <strain evidence="1">PR1</strain>
    </source>
</reference>
<keyword evidence="2" id="KW-1185">Reference proteome</keyword>
<evidence type="ECO:0000313" key="1">
    <source>
        <dbReference type="EMBL" id="SCA56427.1"/>
    </source>
</evidence>
<accession>A0A1C3RGJ8</accession>
<dbReference type="STRING" id="1867952.MTBPR1_20275"/>
<dbReference type="AlphaFoldDB" id="A0A1C3RGJ8"/>